<dbReference type="PANTHER" id="PTHR31742:SF1">
    <property type="entry name" value="RPA-INTERACTING PROTEIN"/>
    <property type="match status" value="1"/>
</dbReference>
<dbReference type="EMBL" id="JAVFWL010000003">
    <property type="protein sequence ID" value="KAK6745158.1"/>
    <property type="molecule type" value="Genomic_DNA"/>
</dbReference>
<comment type="caution">
    <text evidence="5">The sequence shown here is derived from an EMBL/GenBank/DDBJ whole genome shotgun (WGS) entry which is preliminary data.</text>
</comment>
<dbReference type="Proteomes" id="UP001303046">
    <property type="component" value="Unassembled WGS sequence"/>
</dbReference>
<evidence type="ECO:0000313" key="6">
    <source>
        <dbReference type="Proteomes" id="UP001303046"/>
    </source>
</evidence>
<keyword evidence="3" id="KW-0862">Zinc</keyword>
<evidence type="ECO:0000313" key="5">
    <source>
        <dbReference type="EMBL" id="KAK6745158.1"/>
    </source>
</evidence>
<evidence type="ECO:0000256" key="3">
    <source>
        <dbReference type="ARBA" id="ARBA00022833"/>
    </source>
</evidence>
<sequence length="260" mass="29929">MFIAIFVLRTPTLLSHVPKNSSSLVSYTALTGNMIGTTFYHRLRSFEKPMLAKILGKSSNDLELDDSMSAITSNRMHLYKNTGRSQALRDTLRKKCAEKLREKRMHLFDSRRDLECVVRETVSTEMKSEFEDFDQDALLELYETITKALMEEQYEDIRKIEDERLAADVEEFLNPHVYCPSCLRSPLTVDEKSAKCQNCLFRHDFTNNSPPPTQSELRRLLSEGFLTHEATECGIQPRAVQHNGRLLLHCDDCGFETVII</sequence>
<evidence type="ECO:0000256" key="2">
    <source>
        <dbReference type="ARBA" id="ARBA00022771"/>
    </source>
</evidence>
<keyword evidence="1" id="KW-0479">Metal-binding</keyword>
<organism evidence="5 6">
    <name type="scientific">Necator americanus</name>
    <name type="common">Human hookworm</name>
    <dbReference type="NCBI Taxonomy" id="51031"/>
    <lineage>
        <taxon>Eukaryota</taxon>
        <taxon>Metazoa</taxon>
        <taxon>Ecdysozoa</taxon>
        <taxon>Nematoda</taxon>
        <taxon>Chromadorea</taxon>
        <taxon>Rhabditida</taxon>
        <taxon>Rhabditina</taxon>
        <taxon>Rhabditomorpha</taxon>
        <taxon>Strongyloidea</taxon>
        <taxon>Ancylostomatidae</taxon>
        <taxon>Bunostominae</taxon>
        <taxon>Necator</taxon>
    </lineage>
</organism>
<accession>A0ABR1D4R6</accession>
<keyword evidence="2" id="KW-0863">Zinc-finger</keyword>
<dbReference type="InterPro" id="IPR028159">
    <property type="entry name" value="RPA_interact_C_dom"/>
</dbReference>
<evidence type="ECO:0000256" key="1">
    <source>
        <dbReference type="ARBA" id="ARBA00022723"/>
    </source>
</evidence>
<dbReference type="PANTHER" id="PTHR31742">
    <property type="entry name" value="RPA-INTERACTING PROTEIN RPAIN"/>
    <property type="match status" value="1"/>
</dbReference>
<feature type="domain" description="RPA-interacting protein C-terminal" evidence="4">
    <location>
        <begin position="179"/>
        <end position="255"/>
    </location>
</feature>
<dbReference type="InterPro" id="IPR028156">
    <property type="entry name" value="RIP"/>
</dbReference>
<reference evidence="5 6" key="1">
    <citation type="submission" date="2023-08" db="EMBL/GenBank/DDBJ databases">
        <title>A Necator americanus chromosomal reference genome.</title>
        <authorList>
            <person name="Ilik V."/>
            <person name="Petrzelkova K.J."/>
            <person name="Pardy F."/>
            <person name="Fuh T."/>
            <person name="Niatou-Singa F.S."/>
            <person name="Gouil Q."/>
            <person name="Baker L."/>
            <person name="Ritchie M.E."/>
            <person name="Jex A.R."/>
            <person name="Gazzola D."/>
            <person name="Li H."/>
            <person name="Toshio Fujiwara R."/>
            <person name="Zhan B."/>
            <person name="Aroian R.V."/>
            <person name="Pafco B."/>
            <person name="Schwarz E.M."/>
        </authorList>
    </citation>
    <scope>NUCLEOTIDE SEQUENCE [LARGE SCALE GENOMIC DNA]</scope>
    <source>
        <strain evidence="5 6">Aroian</strain>
        <tissue evidence="5">Whole animal</tissue>
    </source>
</reference>
<dbReference type="Pfam" id="PF14768">
    <property type="entry name" value="RPA_interact_C"/>
    <property type="match status" value="1"/>
</dbReference>
<gene>
    <name evidence="5" type="primary">Necator_chrIII.g12478</name>
    <name evidence="5" type="ORF">RB195_011712</name>
</gene>
<protein>
    <recommendedName>
        <fullName evidence="4">RPA-interacting protein C-terminal domain-containing protein</fullName>
    </recommendedName>
</protein>
<name>A0ABR1D4R6_NECAM</name>
<proteinExistence type="predicted"/>
<evidence type="ECO:0000259" key="4">
    <source>
        <dbReference type="Pfam" id="PF14768"/>
    </source>
</evidence>
<keyword evidence="6" id="KW-1185">Reference proteome</keyword>